<dbReference type="PANTHER" id="PTHR45649:SF1">
    <property type="entry name" value="TRANSPORTER, PUTATIVE (EUROFUNG)-RELATED"/>
    <property type="match status" value="1"/>
</dbReference>
<dbReference type="InterPro" id="IPR002293">
    <property type="entry name" value="AA/rel_permease1"/>
</dbReference>
<organism evidence="7 8">
    <name type="scientific">Sclerotinia trifoliorum</name>
    <dbReference type="NCBI Taxonomy" id="28548"/>
    <lineage>
        <taxon>Eukaryota</taxon>
        <taxon>Fungi</taxon>
        <taxon>Dikarya</taxon>
        <taxon>Ascomycota</taxon>
        <taxon>Pezizomycotina</taxon>
        <taxon>Leotiomycetes</taxon>
        <taxon>Helotiales</taxon>
        <taxon>Sclerotiniaceae</taxon>
        <taxon>Sclerotinia</taxon>
    </lineage>
</organism>
<comment type="caution">
    <text evidence="7">The sequence shown here is derived from an EMBL/GenBank/DDBJ whole genome shotgun (WGS) entry which is preliminary data.</text>
</comment>
<protein>
    <submittedName>
        <fullName evidence="7">A66be6fc-500f-4d78-9cdf-760a2a0923bc</fullName>
    </submittedName>
</protein>
<dbReference type="OrthoDB" id="3257095at2759"/>
<gene>
    <name evidence="7" type="ORF">SCLTRI_LOCUS6131</name>
</gene>
<evidence type="ECO:0000313" key="7">
    <source>
        <dbReference type="EMBL" id="CAD6446343.1"/>
    </source>
</evidence>
<dbReference type="GO" id="GO:0022857">
    <property type="term" value="F:transmembrane transporter activity"/>
    <property type="evidence" value="ECO:0007669"/>
    <property type="project" value="InterPro"/>
</dbReference>
<dbReference type="Proteomes" id="UP000624404">
    <property type="component" value="Unassembled WGS sequence"/>
</dbReference>
<evidence type="ECO:0000256" key="2">
    <source>
        <dbReference type="ARBA" id="ARBA00022448"/>
    </source>
</evidence>
<dbReference type="Pfam" id="PF13520">
    <property type="entry name" value="AA_permease_2"/>
    <property type="match status" value="1"/>
</dbReference>
<sequence>MSSNSLELEVLGPGKTTVAITTGVATRDVENGRLTLRDQRGVARETQNREDEDVLARFGKKQQLTRRFKYLSSIAFNMSIMLTWEVVLLSIQFGLTNGGPAALIYGFIAAWFGSILQALVMAELSSMIPLAGGAFNWVAVLSPEWCRKFLSYLTGWLTVISWQVFMADVVFVCSSVLQGLVILTHPEYEPKLWHATLIFYAILALGLFFNGYLGRFLPRIESICLLFYIIGFFGIVIPLAYLGKRRTAKEVFGTFQNLGGWDSMGLSFFIGWITSTSSFLGVDGADHIAEEIQSAASVIPFSIWFSTAVNGAFGLGILLAVLFATEDFVAASTSATGFPFMDIFTSALGLDVASALIIVTSVVNIFSVNSLLATASRTLWAFSRENGLPFSSFLVKVQPKTRLPINANLTSIGINVLLALISVGSTAAFQAFFSVAVAAYYSSFFIAACVMLHKRLTTPETELPWGPFRLGRMGVPITIGALIYTTLAVFFSFWPSVTPVNAVSMNYASLIFGGFMVICLAFWFIHGRKVYIGPIWEFDGEYIRTN</sequence>
<dbReference type="AlphaFoldDB" id="A0A8H2VXR2"/>
<feature type="transmembrane region" description="Helical" evidence="6">
    <location>
        <begin position="431"/>
        <end position="452"/>
    </location>
</feature>
<feature type="transmembrane region" description="Helical" evidence="6">
    <location>
        <begin position="506"/>
        <end position="525"/>
    </location>
</feature>
<evidence type="ECO:0000256" key="6">
    <source>
        <dbReference type="SAM" id="Phobius"/>
    </source>
</evidence>
<dbReference type="GO" id="GO:0016020">
    <property type="term" value="C:membrane"/>
    <property type="evidence" value="ECO:0007669"/>
    <property type="project" value="UniProtKB-SubCell"/>
</dbReference>
<feature type="transmembrane region" description="Helical" evidence="6">
    <location>
        <begin position="473"/>
        <end position="494"/>
    </location>
</feature>
<feature type="transmembrane region" description="Helical" evidence="6">
    <location>
        <begin position="149"/>
        <end position="172"/>
    </location>
</feature>
<feature type="transmembrane region" description="Helical" evidence="6">
    <location>
        <begin position="192"/>
        <end position="213"/>
    </location>
</feature>
<dbReference type="EMBL" id="CAJHIA010000019">
    <property type="protein sequence ID" value="CAD6446343.1"/>
    <property type="molecule type" value="Genomic_DNA"/>
</dbReference>
<evidence type="ECO:0000256" key="4">
    <source>
        <dbReference type="ARBA" id="ARBA00022989"/>
    </source>
</evidence>
<dbReference type="PIRSF" id="PIRSF006060">
    <property type="entry name" value="AA_transporter"/>
    <property type="match status" value="1"/>
</dbReference>
<reference evidence="7" key="1">
    <citation type="submission" date="2020-10" db="EMBL/GenBank/DDBJ databases">
        <authorList>
            <person name="Kusch S."/>
        </authorList>
    </citation>
    <scope>NUCLEOTIDE SEQUENCE</scope>
    <source>
        <strain evidence="7">SwB9</strain>
    </source>
</reference>
<keyword evidence="2" id="KW-0813">Transport</keyword>
<feature type="transmembrane region" description="Helical" evidence="6">
    <location>
        <begin position="405"/>
        <end position="425"/>
    </location>
</feature>
<accession>A0A8H2VXR2</accession>
<feature type="transmembrane region" description="Helical" evidence="6">
    <location>
        <begin position="225"/>
        <end position="243"/>
    </location>
</feature>
<comment type="subcellular location">
    <subcellularLocation>
        <location evidence="1">Membrane</location>
        <topology evidence="1">Multi-pass membrane protein</topology>
    </subcellularLocation>
</comment>
<keyword evidence="5 6" id="KW-0472">Membrane</keyword>
<evidence type="ECO:0000256" key="3">
    <source>
        <dbReference type="ARBA" id="ARBA00022692"/>
    </source>
</evidence>
<name>A0A8H2VXR2_9HELO</name>
<dbReference type="PANTHER" id="PTHR45649">
    <property type="entry name" value="AMINO-ACID PERMEASE BAT1"/>
    <property type="match status" value="1"/>
</dbReference>
<keyword evidence="4 6" id="KW-1133">Transmembrane helix</keyword>
<feature type="transmembrane region" description="Helical" evidence="6">
    <location>
        <begin position="303"/>
        <end position="323"/>
    </location>
</feature>
<evidence type="ECO:0000256" key="1">
    <source>
        <dbReference type="ARBA" id="ARBA00004141"/>
    </source>
</evidence>
<proteinExistence type="predicted"/>
<evidence type="ECO:0000313" key="8">
    <source>
        <dbReference type="Proteomes" id="UP000624404"/>
    </source>
</evidence>
<keyword evidence="3 6" id="KW-0812">Transmembrane</keyword>
<evidence type="ECO:0000256" key="5">
    <source>
        <dbReference type="ARBA" id="ARBA00023136"/>
    </source>
</evidence>
<dbReference type="Gene3D" id="1.20.1740.10">
    <property type="entry name" value="Amino acid/polyamine transporter I"/>
    <property type="match status" value="1"/>
</dbReference>
<feature type="transmembrane region" description="Helical" evidence="6">
    <location>
        <begin position="263"/>
        <end position="282"/>
    </location>
</feature>
<keyword evidence="8" id="KW-1185">Reference proteome</keyword>
<feature type="transmembrane region" description="Helical" evidence="6">
    <location>
        <begin position="343"/>
        <end position="367"/>
    </location>
</feature>